<evidence type="ECO:0000256" key="1">
    <source>
        <dbReference type="SAM" id="MobiDB-lite"/>
    </source>
</evidence>
<dbReference type="EMBL" id="MU839828">
    <property type="protein sequence ID" value="KAK1759860.1"/>
    <property type="molecule type" value="Genomic_DNA"/>
</dbReference>
<protein>
    <submittedName>
        <fullName evidence="2">Uncharacterized protein</fullName>
    </submittedName>
</protein>
<reference evidence="2" key="1">
    <citation type="submission" date="2023-06" db="EMBL/GenBank/DDBJ databases">
        <title>Genome-scale phylogeny and comparative genomics of the fungal order Sordariales.</title>
        <authorList>
            <consortium name="Lawrence Berkeley National Laboratory"/>
            <person name="Hensen N."/>
            <person name="Bonometti L."/>
            <person name="Westerberg I."/>
            <person name="Brannstrom I.O."/>
            <person name="Guillou S."/>
            <person name="Cros-Aarteil S."/>
            <person name="Calhoun S."/>
            <person name="Haridas S."/>
            <person name="Kuo A."/>
            <person name="Mondo S."/>
            <person name="Pangilinan J."/>
            <person name="Riley R."/>
            <person name="Labutti K."/>
            <person name="Andreopoulos B."/>
            <person name="Lipzen A."/>
            <person name="Chen C."/>
            <person name="Yanf M."/>
            <person name="Daum C."/>
            <person name="Ng V."/>
            <person name="Clum A."/>
            <person name="Steindorff A."/>
            <person name="Ohm R."/>
            <person name="Martin F."/>
            <person name="Silar P."/>
            <person name="Natvig D."/>
            <person name="Lalanne C."/>
            <person name="Gautier V."/>
            <person name="Ament-Velasquez S.L."/>
            <person name="Kruys A."/>
            <person name="Hutchinson M.I."/>
            <person name="Powell A.J."/>
            <person name="Barry K."/>
            <person name="Miller A.N."/>
            <person name="Grigoriev I.V."/>
            <person name="Debuchy R."/>
            <person name="Gladieux P."/>
            <person name="Thoren M.H."/>
            <person name="Johannesson H."/>
        </authorList>
    </citation>
    <scope>NUCLEOTIDE SEQUENCE</scope>
    <source>
        <strain evidence="2">PSN4</strain>
    </source>
</reference>
<name>A0AAJ0BKC7_9PEZI</name>
<keyword evidence="3" id="KW-1185">Reference proteome</keyword>
<gene>
    <name evidence="2" type="ORF">QBC47DRAFT_438077</name>
</gene>
<evidence type="ECO:0000313" key="3">
    <source>
        <dbReference type="Proteomes" id="UP001239445"/>
    </source>
</evidence>
<proteinExistence type="predicted"/>
<dbReference type="AlphaFoldDB" id="A0AAJ0BKC7"/>
<sequence length="287" mass="32849">MTGYLRGVEAAQTDNRNPPYYYATACKESVKKGGLASGSVDTGALISSERNSIIAEFCRRVQAVIWNRCLVKTKAGRLGLVGEQLKPGDKVCIIFGCTVPVMMRCGKPKTAEDIEHEVFIDQLESLKAWMARVENSCFLRLRYKRAIERAQGEQTLDLYEQEIKEEQVAINSQIESWKKQDAEALERKTIEEEDKKKRKSEAEKRLRERNMELRKRQTELGRDGNSASAAEATETARREKAQREAQEEDPKLFYNLHGEAYIHGMMDGEAIREHIMEGIPVRMFEIR</sequence>
<evidence type="ECO:0000313" key="2">
    <source>
        <dbReference type="EMBL" id="KAK1759860.1"/>
    </source>
</evidence>
<accession>A0AAJ0BKC7</accession>
<feature type="compositionally biased region" description="Basic and acidic residues" evidence="1">
    <location>
        <begin position="234"/>
        <end position="248"/>
    </location>
</feature>
<comment type="caution">
    <text evidence="2">The sequence shown here is derived from an EMBL/GenBank/DDBJ whole genome shotgun (WGS) entry which is preliminary data.</text>
</comment>
<dbReference type="Proteomes" id="UP001239445">
    <property type="component" value="Unassembled WGS sequence"/>
</dbReference>
<feature type="region of interest" description="Disordered" evidence="1">
    <location>
        <begin position="191"/>
        <end position="248"/>
    </location>
</feature>
<organism evidence="2 3">
    <name type="scientific">Echria macrotheca</name>
    <dbReference type="NCBI Taxonomy" id="438768"/>
    <lineage>
        <taxon>Eukaryota</taxon>
        <taxon>Fungi</taxon>
        <taxon>Dikarya</taxon>
        <taxon>Ascomycota</taxon>
        <taxon>Pezizomycotina</taxon>
        <taxon>Sordariomycetes</taxon>
        <taxon>Sordariomycetidae</taxon>
        <taxon>Sordariales</taxon>
        <taxon>Schizotheciaceae</taxon>
        <taxon>Echria</taxon>
    </lineage>
</organism>
<feature type="compositionally biased region" description="Basic and acidic residues" evidence="1">
    <location>
        <begin position="191"/>
        <end position="222"/>
    </location>
</feature>